<proteinExistence type="predicted"/>
<evidence type="ECO:0000313" key="3">
    <source>
        <dbReference type="Proteomes" id="UP001153269"/>
    </source>
</evidence>
<feature type="compositionally biased region" description="Polar residues" evidence="1">
    <location>
        <begin position="81"/>
        <end position="90"/>
    </location>
</feature>
<dbReference type="EMBL" id="CADEAL010003135">
    <property type="protein sequence ID" value="CAB1443602.1"/>
    <property type="molecule type" value="Genomic_DNA"/>
</dbReference>
<gene>
    <name evidence="2" type="ORF">PLEPLA_LOCUS31318</name>
</gene>
<comment type="caution">
    <text evidence="2">The sequence shown here is derived from an EMBL/GenBank/DDBJ whole genome shotgun (WGS) entry which is preliminary data.</text>
</comment>
<evidence type="ECO:0000256" key="1">
    <source>
        <dbReference type="SAM" id="MobiDB-lite"/>
    </source>
</evidence>
<sequence>MRNCEGKLPQPVEALGEASKQRLFALALADGVLGCVRVMLTSLTISWLRGEMSAVHEKEGAPKTMGITPAEVPPPHDTENVSHQPPSTKTDCLGKHLEGAKDAGRECAVAGLTRARGGAQPPPPPPSSSFSRHCAPREAAADPRRNSDTSPEEALCT</sequence>
<evidence type="ECO:0000313" key="2">
    <source>
        <dbReference type="EMBL" id="CAB1443602.1"/>
    </source>
</evidence>
<name>A0A9N7V6J7_PLEPL</name>
<dbReference type="Proteomes" id="UP001153269">
    <property type="component" value="Unassembled WGS sequence"/>
</dbReference>
<accession>A0A9N7V6J7</accession>
<protein>
    <submittedName>
        <fullName evidence="2">Uncharacterized protein</fullName>
    </submittedName>
</protein>
<keyword evidence="3" id="KW-1185">Reference proteome</keyword>
<organism evidence="2 3">
    <name type="scientific">Pleuronectes platessa</name>
    <name type="common">European plaice</name>
    <dbReference type="NCBI Taxonomy" id="8262"/>
    <lineage>
        <taxon>Eukaryota</taxon>
        <taxon>Metazoa</taxon>
        <taxon>Chordata</taxon>
        <taxon>Craniata</taxon>
        <taxon>Vertebrata</taxon>
        <taxon>Euteleostomi</taxon>
        <taxon>Actinopterygii</taxon>
        <taxon>Neopterygii</taxon>
        <taxon>Teleostei</taxon>
        <taxon>Neoteleostei</taxon>
        <taxon>Acanthomorphata</taxon>
        <taxon>Carangaria</taxon>
        <taxon>Pleuronectiformes</taxon>
        <taxon>Pleuronectoidei</taxon>
        <taxon>Pleuronectidae</taxon>
        <taxon>Pleuronectes</taxon>
    </lineage>
</organism>
<feature type="region of interest" description="Disordered" evidence="1">
    <location>
        <begin position="104"/>
        <end position="157"/>
    </location>
</feature>
<reference evidence="2" key="1">
    <citation type="submission" date="2020-03" db="EMBL/GenBank/DDBJ databases">
        <authorList>
            <person name="Weist P."/>
        </authorList>
    </citation>
    <scope>NUCLEOTIDE SEQUENCE</scope>
</reference>
<dbReference type="AlphaFoldDB" id="A0A9N7V6J7"/>
<feature type="compositionally biased region" description="Basic and acidic residues" evidence="1">
    <location>
        <begin position="135"/>
        <end position="147"/>
    </location>
</feature>
<feature type="region of interest" description="Disordered" evidence="1">
    <location>
        <begin position="58"/>
        <end position="91"/>
    </location>
</feature>